<dbReference type="OrthoDB" id="1103777at2759"/>
<dbReference type="InterPro" id="IPR005162">
    <property type="entry name" value="Retrotrans_gag_dom"/>
</dbReference>
<name>A0A8T1YFU8_ARASU</name>
<proteinExistence type="predicted"/>
<feature type="domain" description="Retrotransposon gag" evidence="2">
    <location>
        <begin position="150"/>
        <end position="228"/>
    </location>
</feature>
<accession>A0A8T1YFU8</accession>
<comment type="caution">
    <text evidence="8">The sequence shown here is derived from an EMBL/GenBank/DDBJ whole genome shotgun (WGS) entry which is preliminary data.</text>
</comment>
<reference evidence="8 9" key="1">
    <citation type="submission" date="2020-12" db="EMBL/GenBank/DDBJ databases">
        <title>Concerted genomic and epigenomic changes stabilize Arabidopsis allopolyploids.</title>
        <authorList>
            <person name="Chen Z."/>
        </authorList>
    </citation>
    <scope>NUCLEOTIDE SEQUENCE [LARGE SCALE GENOMIC DNA]</scope>
    <source>
        <strain evidence="8">As9502</strain>
        <tissue evidence="8">Leaf</tissue>
    </source>
</reference>
<sequence length="1356" mass="151603">MGKRNCKSKYRRSLGLDSPESGTAVSPRSRGEASVPPPAQMTSGLVNRDSDSSDRVPVHRSISVPSHDSFKVSDSPDNIHSPYHLHSSDHPGLILVSDPLDGNNYSVWCVAMTTSLEAKNKIGFLDGSIVKPVESDPYHKIWCRCNSMVKSWLMNSVSKKIYTSILYIKHASDIWKDLHTRFHKSNLPRLYKLRHQLQSLHQGSLDLSSYHTQTQTLWEELSNIQVTPHTVEDLLAEKETNRVIDFLMGLNESYENIRSRILMKKTLPTLSEIYNLLDQEDSQKTVRPVATDLTSAAFQVSQSQSSGTGAPSYPRKDRPYCTFCGKVGHVIDKCYKKHGYPTSFKPNQRNEKSSLVASVALEDSAPATASDMTSDLSPAQIQALMSFLASKLQPPDSTPTPEVNSVSVSSVPSSTSSGPISGTIFPSISCSFAGIARPYVCSMSGDLPALHAWVIDSGATNHISHDQSSFLSFKPMNNTVNLPNGISVSIVGIGTIHLGRNLILHDVLYIPQFKFNLLSVSALTNSMGCRVWFDKISCGIQDHTRELMIGKGRQVANLYFLDIESLSCQGTSLSVVAASVSSPELWHTRLGHPAMSKIQSMQSLLSLEKVKINADHHFPTHDGFRYFLTIVDDCSRATWVYLLRNKSDVLQDKSPFEVLTKKIPDYSELKVFGCLCYASTSPKNRHKFDPRARACAFIGYPNGYKGYKLLDIESNTILVSRHVVFHEQLFPFVGSDIPQDSQHYFPDQIPILPVESQSSDEGTSLPSSSIAIQPSVDPIIDVPESSIQASHRKTKKPAYLQDYYCHSVESSTFHEISSYLSYGKVSPLYLSFLVSIDKEREPSTYAEAKELLVWCGAMDDEVDALEETETWTICTLPPDKTPIGCKWVFKVKFNSDGTVERYKARLVAKGYTQQAGIDYNETFSPVVKLTSVKLVLALSAIYNFSLTQLDISNAFLNGDLDEEIYMHLPPGYAARKGNSLPPNAVCKLQKSLYGLKQASRQWFLKFSTTLISLGFTQSYADHTCFLKINATLFLCVLVYVDDIIIASNNDSEVDLLKSQLQSFFKLRDLGPLKYFLGLEIARSSEGIHICQRKYALDLLDETGLLGCKPSSIPMDPHVKFSKDRGGDLVDAESYRRLIGRLMYLQITRPDIAFAVNKLSQFSQAPRKSHQHALYKILHYVKGTIGQGLFYSSKAELQFQMFADADYDSCQDTRRSTSGFCLFLGTSLISWKSKKQQVVSKSSAEAEYRSLSSSTDELVWITNFMQELQIPLSKPTMLFCDNTAAIHIATNAVFHERTKHIEKDCHSIRERLVAGLFQLFHIRTELQLADPFTKPLYPNQFHQLFSKMGLLNIFVPS</sequence>
<organism evidence="8 9">
    <name type="scientific">Arabidopsis suecica</name>
    <name type="common">Swedish thale-cress</name>
    <name type="synonym">Cardaminopsis suecica</name>
    <dbReference type="NCBI Taxonomy" id="45249"/>
    <lineage>
        <taxon>Eukaryota</taxon>
        <taxon>Viridiplantae</taxon>
        <taxon>Streptophyta</taxon>
        <taxon>Embryophyta</taxon>
        <taxon>Tracheophyta</taxon>
        <taxon>Spermatophyta</taxon>
        <taxon>Magnoliopsida</taxon>
        <taxon>eudicotyledons</taxon>
        <taxon>Gunneridae</taxon>
        <taxon>Pentapetalae</taxon>
        <taxon>rosids</taxon>
        <taxon>malvids</taxon>
        <taxon>Brassicales</taxon>
        <taxon>Brassicaceae</taxon>
        <taxon>Camelineae</taxon>
        <taxon>Arabidopsis</taxon>
    </lineage>
</organism>
<dbReference type="InterPro" id="IPR013103">
    <property type="entry name" value="RVT_2"/>
</dbReference>
<evidence type="ECO:0000259" key="2">
    <source>
        <dbReference type="Pfam" id="PF03732"/>
    </source>
</evidence>
<feature type="region of interest" description="Disordered" evidence="1">
    <location>
        <begin position="1"/>
        <end position="74"/>
    </location>
</feature>
<dbReference type="InterPro" id="IPR029472">
    <property type="entry name" value="Copia-like_N"/>
</dbReference>
<feature type="compositionally biased region" description="Low complexity" evidence="1">
    <location>
        <begin position="399"/>
        <end position="419"/>
    </location>
</feature>
<evidence type="ECO:0000313" key="8">
    <source>
        <dbReference type="EMBL" id="KAG7545051.1"/>
    </source>
</evidence>
<evidence type="ECO:0000259" key="3">
    <source>
        <dbReference type="Pfam" id="PF07727"/>
    </source>
</evidence>
<dbReference type="Pfam" id="PF07727">
    <property type="entry name" value="RVT_2"/>
    <property type="match status" value="1"/>
</dbReference>
<dbReference type="InterPro" id="IPR057670">
    <property type="entry name" value="SH3_retrovirus"/>
</dbReference>
<protein>
    <submittedName>
        <fullName evidence="8">Ribonuclease H-like superfamily</fullName>
    </submittedName>
</protein>
<evidence type="ECO:0000313" key="9">
    <source>
        <dbReference type="Proteomes" id="UP000694251"/>
    </source>
</evidence>
<dbReference type="InterPro" id="IPR054722">
    <property type="entry name" value="PolX-like_BBD"/>
</dbReference>
<feature type="domain" description="Retrotransposon Copia-like N-terminal" evidence="5">
    <location>
        <begin position="86"/>
        <end position="132"/>
    </location>
</feature>
<evidence type="ECO:0000256" key="1">
    <source>
        <dbReference type="SAM" id="MobiDB-lite"/>
    </source>
</evidence>
<feature type="compositionally biased region" description="Basic and acidic residues" evidence="1">
    <location>
        <begin position="48"/>
        <end position="57"/>
    </location>
</feature>
<dbReference type="Proteomes" id="UP000694251">
    <property type="component" value="Chromosome 12"/>
</dbReference>
<evidence type="ECO:0000259" key="4">
    <source>
        <dbReference type="Pfam" id="PF13976"/>
    </source>
</evidence>
<dbReference type="Pfam" id="PF03732">
    <property type="entry name" value="Retrotrans_gag"/>
    <property type="match status" value="1"/>
</dbReference>
<evidence type="ECO:0000259" key="7">
    <source>
        <dbReference type="Pfam" id="PF25597"/>
    </source>
</evidence>
<dbReference type="CDD" id="cd09272">
    <property type="entry name" value="RNase_HI_RT_Ty1"/>
    <property type="match status" value="1"/>
</dbReference>
<feature type="domain" description="Reverse transcriptase Ty1/copia-type" evidence="3">
    <location>
        <begin position="869"/>
        <end position="1114"/>
    </location>
</feature>
<dbReference type="Pfam" id="PF13976">
    <property type="entry name" value="gag_pre-integrs"/>
    <property type="match status" value="1"/>
</dbReference>
<feature type="compositionally biased region" description="Basic residues" evidence="1">
    <location>
        <begin position="1"/>
        <end position="12"/>
    </location>
</feature>
<dbReference type="Pfam" id="PF14244">
    <property type="entry name" value="Retrotran_gag_3"/>
    <property type="match status" value="1"/>
</dbReference>
<dbReference type="InterPro" id="IPR025724">
    <property type="entry name" value="GAG-pre-integrase_dom"/>
</dbReference>
<feature type="region of interest" description="Disordered" evidence="1">
    <location>
        <begin position="392"/>
        <end position="419"/>
    </location>
</feature>
<gene>
    <name evidence="8" type="ORF">ISN44_As12g005780</name>
</gene>
<dbReference type="PANTHER" id="PTHR11439">
    <property type="entry name" value="GAG-POL-RELATED RETROTRANSPOSON"/>
    <property type="match status" value="1"/>
</dbReference>
<dbReference type="Pfam" id="PF25597">
    <property type="entry name" value="SH3_retrovirus"/>
    <property type="match status" value="1"/>
</dbReference>
<keyword evidence="9" id="KW-1185">Reference proteome</keyword>
<feature type="domain" description="Retrovirus-related Pol polyprotein from transposon TNT 1-94-like beta-barrel" evidence="6">
    <location>
        <begin position="453"/>
        <end position="525"/>
    </location>
</feature>
<dbReference type="PANTHER" id="PTHR11439:SF494">
    <property type="entry name" value="CYSTEINE-RICH RLK (RECEPTOR-LIKE PROTEIN KINASE) 8"/>
    <property type="match status" value="1"/>
</dbReference>
<dbReference type="Pfam" id="PF22936">
    <property type="entry name" value="Pol_BBD"/>
    <property type="match status" value="1"/>
</dbReference>
<evidence type="ECO:0000259" key="6">
    <source>
        <dbReference type="Pfam" id="PF22936"/>
    </source>
</evidence>
<dbReference type="EMBL" id="JAEFBJ010000012">
    <property type="protein sequence ID" value="KAG7545051.1"/>
    <property type="molecule type" value="Genomic_DNA"/>
</dbReference>
<evidence type="ECO:0000259" key="5">
    <source>
        <dbReference type="Pfam" id="PF14244"/>
    </source>
</evidence>
<feature type="domain" description="Retroviral polymerase SH3-like" evidence="7">
    <location>
        <begin position="674"/>
        <end position="734"/>
    </location>
</feature>
<feature type="domain" description="GAG-pre-integrase" evidence="4">
    <location>
        <begin position="557"/>
        <end position="616"/>
    </location>
</feature>